<dbReference type="Gene3D" id="1.10.3720.10">
    <property type="entry name" value="MetI-like"/>
    <property type="match status" value="1"/>
</dbReference>
<keyword evidence="5 7" id="KW-1133">Transmembrane helix</keyword>
<feature type="transmembrane region" description="Helical" evidence="7">
    <location>
        <begin position="137"/>
        <end position="157"/>
    </location>
</feature>
<reference evidence="10 11" key="1">
    <citation type="submission" date="2018-04" db="EMBL/GenBank/DDBJ databases">
        <authorList>
            <person name="Eckel V.P."/>
            <person name="Vogel R.F."/>
        </authorList>
    </citation>
    <scope>NUCLEOTIDE SEQUENCE [LARGE SCALE GENOMIC DNA]</scope>
    <source>
        <strain evidence="11">TMW 2.1764</strain>
    </source>
</reference>
<comment type="subcellular location">
    <subcellularLocation>
        <location evidence="1 7">Cell membrane</location>
        <topology evidence="1 7">Multi-pass membrane protein</topology>
    </subcellularLocation>
</comment>
<evidence type="ECO:0000256" key="4">
    <source>
        <dbReference type="ARBA" id="ARBA00022692"/>
    </source>
</evidence>
<dbReference type="PROSITE" id="PS50928">
    <property type="entry name" value="ABC_TM1"/>
    <property type="match status" value="1"/>
</dbReference>
<dbReference type="PANTHER" id="PTHR43744">
    <property type="entry name" value="ABC TRANSPORTER PERMEASE PROTEIN MG189-RELATED-RELATED"/>
    <property type="match status" value="1"/>
</dbReference>
<evidence type="ECO:0000256" key="2">
    <source>
        <dbReference type="ARBA" id="ARBA00022448"/>
    </source>
</evidence>
<comment type="caution">
    <text evidence="10">The sequence shown here is derived from an EMBL/GenBank/DDBJ whole genome shotgun (WGS) entry which is preliminary data.</text>
</comment>
<evidence type="ECO:0000256" key="3">
    <source>
        <dbReference type="ARBA" id="ARBA00022475"/>
    </source>
</evidence>
<proteinExistence type="inferred from homology"/>
<dbReference type="SUPFAM" id="SSF161098">
    <property type="entry name" value="MetI-like"/>
    <property type="match status" value="1"/>
</dbReference>
<feature type="transmembrane region" description="Helical" evidence="7">
    <location>
        <begin position="212"/>
        <end position="237"/>
    </location>
</feature>
<keyword evidence="11" id="KW-1185">Reference proteome</keyword>
<dbReference type="EMBL" id="QDAG01000002">
    <property type="protein sequence ID" value="KAE8129561.1"/>
    <property type="molecule type" value="Genomic_DNA"/>
</dbReference>
<keyword evidence="4 7" id="KW-0812">Transmembrane</keyword>
<feature type="transmembrane region" description="Helical" evidence="7">
    <location>
        <begin position="270"/>
        <end position="291"/>
    </location>
</feature>
<dbReference type="Proteomes" id="UP000325415">
    <property type="component" value="Unassembled WGS sequence"/>
</dbReference>
<feature type="compositionally biased region" description="Polar residues" evidence="8">
    <location>
        <begin position="1"/>
        <end position="19"/>
    </location>
</feature>
<feature type="region of interest" description="Disordered" evidence="8">
    <location>
        <begin position="1"/>
        <end position="33"/>
    </location>
</feature>
<name>A0A5N6S5R5_9BIFI</name>
<feature type="compositionally biased region" description="Low complexity" evidence="8">
    <location>
        <begin position="20"/>
        <end position="33"/>
    </location>
</feature>
<dbReference type="Pfam" id="PF00528">
    <property type="entry name" value="BPD_transp_1"/>
    <property type="match status" value="1"/>
</dbReference>
<sequence length="305" mass="33647">MSNAASLNISQSQGASSPVATAPTATPQGTTGQFRKDHKVNWWLTAVVAVLSLTILVPLYFTVVTALKTPAEAGTFGLPTSWQWHNFADAWTQVNYPKAALNSAIITVVSVVLTLLTNTFVAYAVARNMDKRFFRFLYYFFLAMMFVPFTVIMLPIAKQMGALHLDNLVGLFLLYMILGVGSNLFIAIGFIRSIPESLEEAARIDGASTWSIFWKIIFPLMGPINATIAILTALWAWNDFLLPLIILTDRSAQTLPLAQYGFQNQFTSNYPMAFASYLMAMAPVLIVYVFAQKWVISGVMSGAVK</sequence>
<evidence type="ECO:0000259" key="9">
    <source>
        <dbReference type="PROSITE" id="PS50928"/>
    </source>
</evidence>
<dbReference type="GeneID" id="78126418"/>
<accession>A0A5N6S5R5</accession>
<feature type="transmembrane region" description="Helical" evidence="7">
    <location>
        <begin position="169"/>
        <end position="191"/>
    </location>
</feature>
<gene>
    <name evidence="10" type="ORF">DDE84_01735</name>
</gene>
<dbReference type="GO" id="GO:0055085">
    <property type="term" value="P:transmembrane transport"/>
    <property type="evidence" value="ECO:0007669"/>
    <property type="project" value="InterPro"/>
</dbReference>
<dbReference type="InterPro" id="IPR035906">
    <property type="entry name" value="MetI-like_sf"/>
</dbReference>
<evidence type="ECO:0000313" key="10">
    <source>
        <dbReference type="EMBL" id="KAE8129561.1"/>
    </source>
</evidence>
<evidence type="ECO:0000256" key="8">
    <source>
        <dbReference type="SAM" id="MobiDB-lite"/>
    </source>
</evidence>
<dbReference type="RefSeq" id="WP_152580042.1">
    <property type="nucleotide sequence ID" value="NZ_QDAG01000002.1"/>
</dbReference>
<feature type="transmembrane region" description="Helical" evidence="7">
    <location>
        <begin position="42"/>
        <end position="61"/>
    </location>
</feature>
<keyword evidence="6 7" id="KW-0472">Membrane</keyword>
<feature type="transmembrane region" description="Helical" evidence="7">
    <location>
        <begin position="104"/>
        <end position="125"/>
    </location>
</feature>
<feature type="domain" description="ABC transmembrane type-1" evidence="9">
    <location>
        <begin position="100"/>
        <end position="291"/>
    </location>
</feature>
<comment type="similarity">
    <text evidence="7">Belongs to the binding-protein-dependent transport system permease family.</text>
</comment>
<organism evidence="10 11">
    <name type="scientific">Bifidobacterium tibiigranuli</name>
    <dbReference type="NCBI Taxonomy" id="2172043"/>
    <lineage>
        <taxon>Bacteria</taxon>
        <taxon>Bacillati</taxon>
        <taxon>Actinomycetota</taxon>
        <taxon>Actinomycetes</taxon>
        <taxon>Bifidobacteriales</taxon>
        <taxon>Bifidobacteriaceae</taxon>
        <taxon>Bifidobacterium</taxon>
    </lineage>
</organism>
<keyword evidence="3" id="KW-1003">Cell membrane</keyword>
<evidence type="ECO:0000256" key="6">
    <source>
        <dbReference type="ARBA" id="ARBA00023136"/>
    </source>
</evidence>
<dbReference type="OrthoDB" id="3521657at2"/>
<protein>
    <submittedName>
        <fullName evidence="10">Carbohydrate ABC transporter permease</fullName>
    </submittedName>
</protein>
<evidence type="ECO:0000256" key="1">
    <source>
        <dbReference type="ARBA" id="ARBA00004651"/>
    </source>
</evidence>
<keyword evidence="2 7" id="KW-0813">Transport</keyword>
<dbReference type="AlphaFoldDB" id="A0A5N6S5R5"/>
<dbReference type="GO" id="GO:0005886">
    <property type="term" value="C:plasma membrane"/>
    <property type="evidence" value="ECO:0007669"/>
    <property type="project" value="UniProtKB-SubCell"/>
</dbReference>
<dbReference type="PANTHER" id="PTHR43744:SF12">
    <property type="entry name" value="ABC TRANSPORTER PERMEASE PROTEIN MG189-RELATED"/>
    <property type="match status" value="1"/>
</dbReference>
<evidence type="ECO:0000256" key="7">
    <source>
        <dbReference type="RuleBase" id="RU363032"/>
    </source>
</evidence>
<evidence type="ECO:0000256" key="5">
    <source>
        <dbReference type="ARBA" id="ARBA00022989"/>
    </source>
</evidence>
<dbReference type="CDD" id="cd06261">
    <property type="entry name" value="TM_PBP2"/>
    <property type="match status" value="1"/>
</dbReference>
<dbReference type="InterPro" id="IPR000515">
    <property type="entry name" value="MetI-like"/>
</dbReference>
<evidence type="ECO:0000313" key="11">
    <source>
        <dbReference type="Proteomes" id="UP000325415"/>
    </source>
</evidence>